<feature type="compositionally biased region" description="Polar residues" evidence="2">
    <location>
        <begin position="1115"/>
        <end position="1133"/>
    </location>
</feature>
<evidence type="ECO:0000256" key="2">
    <source>
        <dbReference type="SAM" id="MobiDB-lite"/>
    </source>
</evidence>
<feature type="compositionally biased region" description="Low complexity" evidence="2">
    <location>
        <begin position="2210"/>
        <end position="2223"/>
    </location>
</feature>
<accession>A0A8S3YPQ8</accession>
<feature type="region of interest" description="Disordered" evidence="2">
    <location>
        <begin position="1945"/>
        <end position="1993"/>
    </location>
</feature>
<protein>
    <submittedName>
        <fullName evidence="3">Uncharacterized protein</fullName>
    </submittedName>
</protein>
<feature type="compositionally biased region" description="Low complexity" evidence="2">
    <location>
        <begin position="1265"/>
        <end position="1282"/>
    </location>
</feature>
<feature type="region of interest" description="Disordered" evidence="2">
    <location>
        <begin position="30"/>
        <end position="316"/>
    </location>
</feature>
<evidence type="ECO:0000256" key="1">
    <source>
        <dbReference type="SAM" id="Coils"/>
    </source>
</evidence>
<feature type="compositionally biased region" description="Polar residues" evidence="2">
    <location>
        <begin position="340"/>
        <end position="364"/>
    </location>
</feature>
<reference evidence="3" key="1">
    <citation type="submission" date="2021-04" db="EMBL/GenBank/DDBJ databases">
        <authorList>
            <consortium name="Molecular Ecology Group"/>
        </authorList>
    </citation>
    <scope>NUCLEOTIDE SEQUENCE</scope>
</reference>
<dbReference type="OrthoDB" id="6158850at2759"/>
<feature type="region of interest" description="Disordered" evidence="2">
    <location>
        <begin position="993"/>
        <end position="1021"/>
    </location>
</feature>
<feature type="region of interest" description="Disordered" evidence="2">
    <location>
        <begin position="333"/>
        <end position="381"/>
    </location>
</feature>
<feature type="compositionally biased region" description="Basic and acidic residues" evidence="2">
    <location>
        <begin position="90"/>
        <end position="135"/>
    </location>
</feature>
<proteinExistence type="predicted"/>
<feature type="compositionally biased region" description="Polar residues" evidence="2">
    <location>
        <begin position="2129"/>
        <end position="2141"/>
    </location>
</feature>
<evidence type="ECO:0000313" key="3">
    <source>
        <dbReference type="EMBL" id="CAG5119177.1"/>
    </source>
</evidence>
<feature type="compositionally biased region" description="Basic and acidic residues" evidence="2">
    <location>
        <begin position="2247"/>
        <end position="2261"/>
    </location>
</feature>
<keyword evidence="1" id="KW-0175">Coiled coil</keyword>
<feature type="compositionally biased region" description="Low complexity" evidence="2">
    <location>
        <begin position="41"/>
        <end position="58"/>
    </location>
</feature>
<organism evidence="3 4">
    <name type="scientific">Candidula unifasciata</name>
    <dbReference type="NCBI Taxonomy" id="100452"/>
    <lineage>
        <taxon>Eukaryota</taxon>
        <taxon>Metazoa</taxon>
        <taxon>Spiralia</taxon>
        <taxon>Lophotrochozoa</taxon>
        <taxon>Mollusca</taxon>
        <taxon>Gastropoda</taxon>
        <taxon>Heterobranchia</taxon>
        <taxon>Euthyneura</taxon>
        <taxon>Panpulmonata</taxon>
        <taxon>Eupulmonata</taxon>
        <taxon>Stylommatophora</taxon>
        <taxon>Helicina</taxon>
        <taxon>Helicoidea</taxon>
        <taxon>Geomitridae</taxon>
        <taxon>Candidula</taxon>
    </lineage>
</organism>
<feature type="compositionally biased region" description="Polar residues" evidence="2">
    <location>
        <begin position="1659"/>
        <end position="1668"/>
    </location>
</feature>
<keyword evidence="4" id="KW-1185">Reference proteome</keyword>
<feature type="compositionally biased region" description="Low complexity" evidence="2">
    <location>
        <begin position="233"/>
        <end position="246"/>
    </location>
</feature>
<comment type="caution">
    <text evidence="3">The sequence shown here is derived from an EMBL/GenBank/DDBJ whole genome shotgun (WGS) entry which is preliminary data.</text>
</comment>
<feature type="compositionally biased region" description="Basic and acidic residues" evidence="2">
    <location>
        <begin position="2224"/>
        <end position="2238"/>
    </location>
</feature>
<sequence>MLNCSADEKLRNIGKHQAGTVVQTQNFTFYKNQPKREPEAQLQPQRQQQQQQSPTLPQKEPDVRESTAPAQQFDPDVAGVMDGRVILRNGRRERNGIRVSGEAERAELKRRSRSEGPNRRIRQSMDERENGRKLACDGGGRGRKLQESSDSDDSEGNARVTAGCVGFDSDSDSDRMKWNKNPLVVRRVKRSDKMKQAEKRLSGTENGTAANRDSWVYYGHEENRTDSQGGGNSSSRDSGSSNRGSSKYQKLEEMRKKRINLAVTSDEETTPASRISRLRQRALQGGLGEQLKSSRLSGTSNESAAWDDGKMRQQQIQGVEQVAYPDSAFHRVHGSGLASERSQFGSRISSDKQPSTFGQQSYQESPKRIEPSYSASISSQVQGNKSIVTKTSLSLSDSMVGIEQQPSRLQQKSVMNQQLQAHKQPPARPPPPLITATRQSFFAMPEEKSSPAVSNSSLEVAVRRITTQVRIPSVDSIVTSPLKLTSAAASTNQAVTFSNNLRQIQARGSPTPNQELFQVLNTSRSSGQFNDVVEMRLKNTRDGQPQPQPKIAKKPYSKPCSFACEDDTLDELIESNIQYLDSEFEKSKAKRNSSSNVIRSSSLPDPRRMSTTGPREQPSIQVQASTSIEFHVSLPAEPLGAPLIQIAPYNATNYQSEYAYDNHLRSQPDVVPRKFSYDSHSRMSRPNSEYYDRDDMSKSDSQLNAQIVIPSYLSNSLHPDQAYARVCVSDINLRSDTGNELNVPQVDKGMFSDVEYDIEVSERVKKWEKFMKNKDGQIPNEKKNLNLTTIQENIEGDSLMLPSEVRKSVLLSRNCDFGSPYTKDITYTPPTRSRPFSSDTSLNRCQEANEVRMYSMDTNANHIVHLGQDPPAGPRIGIQSQSVTSLFHTPMTSRPEKGFLSANELRQQMLANRQSALPSTGVPRRENMFLSETHISENSAYTPPDLALHRSTNVLDLRDYPKRLSRYHDELSEISNVKTDSVISLRRRFDTDSSTITSEDDRTSVSTSSTRLQPQSKESPTLDWSYMLPGYEKKIKDTDVWSPNLESTQGVPVSIERVTARTLQTIPFSEDPFWKEIEEMTSFDPSSMAGHLSVSKSQEPGSAAELVRSQHQIELNSPHSSTLPNHTRNSTTPIKERMQRSKSLYTPNIIPLSVNVADKSPSRAVSALDEVLEDISRSSLERKQLSPKKRALDSDMVTFTHSCMTNVPGHVKGRQDQPQPGFKFEGGQLTFMNPHSETHAPKPLSSGGLRQDPSEKVKQPLQFYQQQRQQSQQQQSQNRQSQVLSGSINSYHLDPAVLKQKLLSTGLVVETDTEEPVSLKQSRSSSLGAVSSVFPCHTTTTPAYTSIMSNSNAKAPLQKPVKATSLISSSHSIETSLAAEGTAAPWAVKQSGSSALDDIQKALAPFHSTTYQPDAEALYGTSRLQSFNEPNFDTTKGPQTKTTSWTYQPQFKHGELIDSSDISSSNSLSRLQQVNASMDDLKDLAQNVERKINDIKGKLQTADDKSLDSILASLRRLTPEVKTQDKESGTFEDYYTTKKSKLSDALLELNRIYNELELNNGNFHPSSQRQKQKQYTTSKSSDFFLTPQLKSEHLRPMQTRISSVFIPGLEFKNRIHLDKETESEFDILSKSFQAIVDEVNQTTDMFSRSTDHNKAENTAPETQKQTTRIVLKTEGVPPARTLMSSSTDSSLTTKVPPAIAPKPQEAKAKGGRFRSKLQESATEEESSVKRLRSKSVPELDSNMKELIGAVKENTSSSRNVGQATSSATITLVETSGIDTAVQASSPSVRQRTRVRPVRDNKIIQDDRTTKQYGSEVTPSPQPSPIVSRKIIYSSCLEDTAAQFTTQEPTEEVAEATNLSKQQTQVAQQAQAVTDIKAALVSSPASLKKIPPPTATKPSSRSETFVSALSTEMPCVNDSAKSLTERVLDTQSSNTIKPVFARSETPVSMSSTEMPCVNVSSKRLKERVPDTQQSSNTNKSTVAQRRGSQHNQPECAPEVHLLHPAVEKPSEAGTKTDKAETSVSADSRSKRRLGSGVASMLDKFSTGDETGDKIRTRLGAQSAPDLTESLQEGVDVMDNSEAGSLKKTASTVKTQTKQSSESKSTPTKIMKSPAQRPVEKRTPVHATDANKGQVTKPIFTSSIDKKIPEPESKTTSSETSSPQPSSPVNKPPHHPWKRQTSDPDKQNILETAVEPSVASPKFVSKIPRLVTTPRPSAASSTSEDSSTRKAREPRPKVDSPRAVPRRVRPAERKMQKDMLRERPHSFHELISCSEKYPTSLQACQALRKYASADEVHSEKLVSKVFRSETSPLRKRTKDNKAMLLKLELKVKS</sequence>
<name>A0A8S3YPQ8_9EUPU</name>
<feature type="compositionally biased region" description="Polar residues" evidence="2">
    <location>
        <begin position="291"/>
        <end position="303"/>
    </location>
</feature>
<feature type="region of interest" description="Disordered" evidence="2">
    <location>
        <begin position="585"/>
        <end position="620"/>
    </location>
</feature>
<feature type="compositionally biased region" description="Basic and acidic residues" evidence="2">
    <location>
        <begin position="2006"/>
        <end position="2019"/>
    </location>
</feature>
<gene>
    <name evidence="3" type="ORF">CUNI_LOCUS4735</name>
</gene>
<feature type="region of interest" description="Disordered" evidence="2">
    <location>
        <begin position="1205"/>
        <end position="1284"/>
    </location>
</feature>
<feature type="compositionally biased region" description="Low complexity" evidence="2">
    <location>
        <begin position="1681"/>
        <end position="1693"/>
    </location>
</feature>
<feature type="region of interest" description="Disordered" evidence="2">
    <location>
        <begin position="2006"/>
        <end position="2261"/>
    </location>
</feature>
<feature type="compositionally biased region" description="Polar residues" evidence="2">
    <location>
        <begin position="1945"/>
        <end position="1960"/>
    </location>
</feature>
<feature type="region of interest" description="Disordered" evidence="2">
    <location>
        <begin position="1115"/>
        <end position="1142"/>
    </location>
</feature>
<feature type="region of interest" description="Disordered" evidence="2">
    <location>
        <begin position="1648"/>
        <end position="1737"/>
    </location>
</feature>
<feature type="compositionally biased region" description="Low complexity" evidence="2">
    <location>
        <begin position="592"/>
        <end position="602"/>
    </location>
</feature>
<feature type="coiled-coil region" evidence="1">
    <location>
        <begin position="1471"/>
        <end position="1505"/>
    </location>
</feature>
<feature type="compositionally biased region" description="Polar residues" evidence="2">
    <location>
        <begin position="1969"/>
        <end position="1982"/>
    </location>
</feature>
<dbReference type="EMBL" id="CAJHNH020000668">
    <property type="protein sequence ID" value="CAG5119177.1"/>
    <property type="molecule type" value="Genomic_DNA"/>
</dbReference>
<dbReference type="Proteomes" id="UP000678393">
    <property type="component" value="Unassembled WGS sequence"/>
</dbReference>
<feature type="compositionally biased region" description="Basic and acidic residues" evidence="2">
    <location>
        <begin position="191"/>
        <end position="202"/>
    </location>
</feature>
<feature type="compositionally biased region" description="Polar residues" evidence="2">
    <location>
        <begin position="609"/>
        <end position="620"/>
    </location>
</feature>
<feature type="region of interest" description="Disordered" evidence="2">
    <location>
        <begin position="674"/>
        <end position="696"/>
    </location>
</feature>
<feature type="compositionally biased region" description="Low complexity" evidence="2">
    <location>
        <begin position="2085"/>
        <end position="2107"/>
    </location>
</feature>
<feature type="compositionally biased region" description="Low complexity" evidence="2">
    <location>
        <begin position="2152"/>
        <end position="2166"/>
    </location>
</feature>
<evidence type="ECO:0000313" key="4">
    <source>
        <dbReference type="Proteomes" id="UP000678393"/>
    </source>
</evidence>
<feature type="compositionally biased region" description="Basic and acidic residues" evidence="2">
    <location>
        <begin position="2142"/>
        <end position="2151"/>
    </location>
</feature>